<evidence type="ECO:0000313" key="3">
    <source>
        <dbReference type="EMBL" id="OAE18635.1"/>
    </source>
</evidence>
<dbReference type="Proteomes" id="UP000077202">
    <property type="component" value="Unassembled WGS sequence"/>
</dbReference>
<evidence type="ECO:0000256" key="2">
    <source>
        <dbReference type="SAM" id="SignalP"/>
    </source>
</evidence>
<keyword evidence="4" id="KW-1185">Reference proteome</keyword>
<feature type="chain" id="PRO_5008051754" evidence="2">
    <location>
        <begin position="28"/>
        <end position="184"/>
    </location>
</feature>
<feature type="compositionally biased region" description="Polar residues" evidence="1">
    <location>
        <begin position="36"/>
        <end position="45"/>
    </location>
</feature>
<evidence type="ECO:0000256" key="1">
    <source>
        <dbReference type="SAM" id="MobiDB-lite"/>
    </source>
</evidence>
<dbReference type="AlphaFoldDB" id="A0A176VFD2"/>
<sequence length="184" mass="19483">MASPVFAKGLLLVLLVVISSMNEEVEASARFGLRSSGTVTGSNSVHPDDQSQKVRPFEALESPAKLVRDPPDDSVAPPSNIARVITKSVLNLFDSFVPQVSSNSGTVTGSNSVHPDDQSQKVRPFEALESPAKLVREPPGDSVPPSSNISPVITKSVLKLFDSDVAQVSSKQENCNLGNVGVDF</sequence>
<feature type="region of interest" description="Disordered" evidence="1">
    <location>
        <begin position="36"/>
        <end position="55"/>
    </location>
</feature>
<reference evidence="3" key="1">
    <citation type="submission" date="2016-03" db="EMBL/GenBank/DDBJ databases">
        <title>Mechanisms controlling the formation of the plant cell surface in tip-growing cells are functionally conserved among land plants.</title>
        <authorList>
            <person name="Honkanen S."/>
            <person name="Jones V.A."/>
            <person name="Morieri G."/>
            <person name="Champion C."/>
            <person name="Hetherington A.J."/>
            <person name="Kelly S."/>
            <person name="Saint-Marcoux D."/>
            <person name="Proust H."/>
            <person name="Prescott H."/>
            <person name="Dolan L."/>
        </authorList>
    </citation>
    <scope>NUCLEOTIDE SEQUENCE [LARGE SCALE GENOMIC DNA]</scope>
    <source>
        <tissue evidence="3">Whole gametophyte</tissue>
    </source>
</reference>
<proteinExistence type="predicted"/>
<organism evidence="3 4">
    <name type="scientific">Marchantia polymorpha subsp. ruderalis</name>
    <dbReference type="NCBI Taxonomy" id="1480154"/>
    <lineage>
        <taxon>Eukaryota</taxon>
        <taxon>Viridiplantae</taxon>
        <taxon>Streptophyta</taxon>
        <taxon>Embryophyta</taxon>
        <taxon>Marchantiophyta</taxon>
        <taxon>Marchantiopsida</taxon>
        <taxon>Marchantiidae</taxon>
        <taxon>Marchantiales</taxon>
        <taxon>Marchantiaceae</taxon>
        <taxon>Marchantia</taxon>
    </lineage>
</organism>
<dbReference type="EMBL" id="LVLJ01004027">
    <property type="protein sequence ID" value="OAE18635.1"/>
    <property type="molecule type" value="Genomic_DNA"/>
</dbReference>
<feature type="compositionally biased region" description="Basic and acidic residues" evidence="1">
    <location>
        <begin position="46"/>
        <end position="55"/>
    </location>
</feature>
<protein>
    <submittedName>
        <fullName evidence="3">Uncharacterized protein</fullName>
    </submittedName>
</protein>
<feature type="signal peptide" evidence="2">
    <location>
        <begin position="1"/>
        <end position="27"/>
    </location>
</feature>
<evidence type="ECO:0000313" key="4">
    <source>
        <dbReference type="Proteomes" id="UP000077202"/>
    </source>
</evidence>
<keyword evidence="2" id="KW-0732">Signal</keyword>
<name>A0A176VFD2_MARPO</name>
<comment type="caution">
    <text evidence="3">The sequence shown here is derived from an EMBL/GenBank/DDBJ whole genome shotgun (WGS) entry which is preliminary data.</text>
</comment>
<gene>
    <name evidence="3" type="ORF">AXG93_3810s1040</name>
</gene>
<accession>A0A176VFD2</accession>